<gene>
    <name evidence="1" type="ORF">JOC48_002861</name>
</gene>
<keyword evidence="2" id="KW-1185">Reference proteome</keyword>
<sequence>MNDIKLIAENGEYIIFYIDEEFFKYGKSEIEIKVSNYHVRGLVWFSFGELSKFAKELKLMYEKMKGNVVLVDSECNVDITFSLNQRGYFVLKGRYKENLAKDNELIFELETTQPSINRWVTKLNEAIKR</sequence>
<organism evidence="1 2">
    <name type="scientific">Aquibacillus albus</name>
    <dbReference type="NCBI Taxonomy" id="1168171"/>
    <lineage>
        <taxon>Bacteria</taxon>
        <taxon>Bacillati</taxon>
        <taxon>Bacillota</taxon>
        <taxon>Bacilli</taxon>
        <taxon>Bacillales</taxon>
        <taxon>Bacillaceae</taxon>
        <taxon>Aquibacillus</taxon>
    </lineage>
</organism>
<reference evidence="1 2" key="1">
    <citation type="submission" date="2021-01" db="EMBL/GenBank/DDBJ databases">
        <title>Genomic Encyclopedia of Type Strains, Phase IV (KMG-IV): sequencing the most valuable type-strain genomes for metagenomic binning, comparative biology and taxonomic classification.</title>
        <authorList>
            <person name="Goeker M."/>
        </authorList>
    </citation>
    <scope>NUCLEOTIDE SEQUENCE [LARGE SCALE GENOMIC DNA]</scope>
    <source>
        <strain evidence="1 2">DSM 23711</strain>
    </source>
</reference>
<dbReference type="Proteomes" id="UP001296943">
    <property type="component" value="Unassembled WGS sequence"/>
</dbReference>
<protein>
    <recommendedName>
        <fullName evidence="3">PH domain-containing protein</fullName>
    </recommendedName>
</protein>
<proteinExistence type="predicted"/>
<accession>A0ABS2N2M6</accession>
<evidence type="ECO:0000313" key="1">
    <source>
        <dbReference type="EMBL" id="MBM7572358.1"/>
    </source>
</evidence>
<dbReference type="EMBL" id="JAFBDR010000016">
    <property type="protein sequence ID" value="MBM7572358.1"/>
    <property type="molecule type" value="Genomic_DNA"/>
</dbReference>
<dbReference type="InterPro" id="IPR056510">
    <property type="entry name" value="WapI"/>
</dbReference>
<evidence type="ECO:0008006" key="3">
    <source>
        <dbReference type="Google" id="ProtNLM"/>
    </source>
</evidence>
<evidence type="ECO:0000313" key="2">
    <source>
        <dbReference type="Proteomes" id="UP001296943"/>
    </source>
</evidence>
<dbReference type="Pfam" id="PF24716">
    <property type="entry name" value="WapI"/>
    <property type="match status" value="1"/>
</dbReference>
<comment type="caution">
    <text evidence="1">The sequence shown here is derived from an EMBL/GenBank/DDBJ whole genome shotgun (WGS) entry which is preliminary data.</text>
</comment>
<dbReference type="RefSeq" id="WP_204500700.1">
    <property type="nucleotide sequence ID" value="NZ_JAFBDR010000016.1"/>
</dbReference>
<name>A0ABS2N2M6_9BACI</name>